<dbReference type="EnsemblBacteria" id="CAQ46389">
    <property type="protein sequence ID" value="CAQ46389"/>
    <property type="gene ID" value="Smlt2934"/>
</dbReference>
<gene>
    <name evidence="1" type="ordered locus">Smlt2934</name>
</gene>
<sequence length="198" mass="22507">MVVPAAGRHPDLPASDRHYRGCSPACKASRMLTLHRGNHHGLLIAPRWPSTRIQLEEEVLQRLLDAQAMLPAGLRLLLTRGFEPGHSRLDGFRRAVRRLGIAAFRTCYPQRRDEIDAIFGANGHDIDGRHVDVSLVLHGKRLRLLPLGVFTPLRWQDRRVARHSEAVAQVKRSLQQCGFELHHNATEALQIHCDYRPR</sequence>
<organism evidence="1 2">
    <name type="scientific">Stenotrophomonas maltophilia (strain K279a)</name>
    <dbReference type="NCBI Taxonomy" id="522373"/>
    <lineage>
        <taxon>Bacteria</taxon>
        <taxon>Pseudomonadati</taxon>
        <taxon>Pseudomonadota</taxon>
        <taxon>Gammaproteobacteria</taxon>
        <taxon>Lysobacterales</taxon>
        <taxon>Lysobacteraceae</taxon>
        <taxon>Stenotrophomonas</taxon>
        <taxon>Stenotrophomonas maltophilia group</taxon>
    </lineage>
</organism>
<accession>B2FIL5</accession>
<protein>
    <submittedName>
        <fullName evidence="1">Uncharacterized protein</fullName>
    </submittedName>
</protein>
<dbReference type="AlphaFoldDB" id="B2FIL5"/>
<evidence type="ECO:0000313" key="2">
    <source>
        <dbReference type="Proteomes" id="UP000008840"/>
    </source>
</evidence>
<reference evidence="1 2" key="1">
    <citation type="journal article" date="2008" name="Genome Biol.">
        <title>The complete genome, comparative and functional analysis of Stenotrophomonas maltophilia reveals an organism heavily shielded by drug resistance determinants.</title>
        <authorList>
            <person name="Crossman L.C."/>
            <person name="Gould V.C."/>
            <person name="Dow J.M."/>
            <person name="Vernikos G.S."/>
            <person name="Okazaki A."/>
            <person name="Sebaihia M."/>
            <person name="Saunders D."/>
            <person name="Arrowsmith C."/>
            <person name="Carver T."/>
            <person name="Peters N."/>
            <person name="Adlem E."/>
            <person name="Kerhornou A."/>
            <person name="Lord A."/>
            <person name="Murphy L."/>
            <person name="Seeger K."/>
            <person name="Squares R."/>
            <person name="Rutter S."/>
            <person name="Quail M.A."/>
            <person name="Rajandream M.A."/>
            <person name="Harris D."/>
            <person name="Churcher C."/>
            <person name="Bentley S.D."/>
            <person name="Parkhill J."/>
            <person name="Thomson N.R."/>
            <person name="Avison M.B."/>
        </authorList>
    </citation>
    <scope>NUCLEOTIDE SEQUENCE [LARGE SCALE GENOMIC DNA]</scope>
    <source>
        <strain evidence="1 2">K279a</strain>
    </source>
</reference>
<dbReference type="Proteomes" id="UP000008840">
    <property type="component" value="Chromosome"/>
</dbReference>
<dbReference type="EMBL" id="AM743169">
    <property type="protein sequence ID" value="CAQ46389.1"/>
    <property type="molecule type" value="Genomic_DNA"/>
</dbReference>
<proteinExistence type="predicted"/>
<keyword evidence="2" id="KW-1185">Reference proteome</keyword>
<dbReference type="KEGG" id="sml:Smlt2934"/>
<dbReference type="HOGENOM" id="CLU_119530_0_0_6"/>
<evidence type="ECO:0000313" key="1">
    <source>
        <dbReference type="EMBL" id="CAQ46389.1"/>
    </source>
</evidence>
<name>B2FIL5_STRMK</name>
<dbReference type="eggNOG" id="ENOG5033W2S">
    <property type="taxonomic scope" value="Bacteria"/>
</dbReference>